<proteinExistence type="predicted"/>
<dbReference type="PANTHER" id="PTHR21115">
    <property type="entry name" value="GH06117P-RELATED"/>
    <property type="match status" value="1"/>
</dbReference>
<dbReference type="PANTHER" id="PTHR21115:SF0">
    <property type="entry name" value="GH06117P-RELATED"/>
    <property type="match status" value="1"/>
</dbReference>
<gene>
    <name evidence="2" type="ORF">IPOD504_LOCUS2231</name>
</gene>
<dbReference type="Pfam" id="PF16013">
    <property type="entry name" value="DUF4781"/>
    <property type="match status" value="1"/>
</dbReference>
<name>A0ABN8HVZ0_9NEOP</name>
<feature type="non-terminal residue" evidence="2">
    <location>
        <position position="1"/>
    </location>
</feature>
<evidence type="ECO:0000313" key="3">
    <source>
        <dbReference type="Proteomes" id="UP000837857"/>
    </source>
</evidence>
<dbReference type="InterPro" id="IPR031962">
    <property type="entry name" value="DUF4781"/>
</dbReference>
<accession>A0ABN8HVZ0</accession>
<dbReference type="EMBL" id="OW152824">
    <property type="protein sequence ID" value="CAH2040046.1"/>
    <property type="molecule type" value="Genomic_DNA"/>
</dbReference>
<dbReference type="Proteomes" id="UP000837857">
    <property type="component" value="Chromosome 12"/>
</dbReference>
<evidence type="ECO:0000313" key="2">
    <source>
        <dbReference type="EMBL" id="CAH2040046.1"/>
    </source>
</evidence>
<keyword evidence="3" id="KW-1185">Reference proteome</keyword>
<reference evidence="2" key="1">
    <citation type="submission" date="2022-03" db="EMBL/GenBank/DDBJ databases">
        <authorList>
            <person name="Martin H S."/>
        </authorList>
    </citation>
    <scope>NUCLEOTIDE SEQUENCE</scope>
</reference>
<protein>
    <recommendedName>
        <fullName evidence="1">DUF4781 domain-containing protein</fullName>
    </recommendedName>
</protein>
<evidence type="ECO:0000259" key="1">
    <source>
        <dbReference type="Pfam" id="PF16013"/>
    </source>
</evidence>
<organism evidence="2 3">
    <name type="scientific">Iphiclides podalirius</name>
    <name type="common">scarce swallowtail</name>
    <dbReference type="NCBI Taxonomy" id="110791"/>
    <lineage>
        <taxon>Eukaryota</taxon>
        <taxon>Metazoa</taxon>
        <taxon>Ecdysozoa</taxon>
        <taxon>Arthropoda</taxon>
        <taxon>Hexapoda</taxon>
        <taxon>Insecta</taxon>
        <taxon>Pterygota</taxon>
        <taxon>Neoptera</taxon>
        <taxon>Endopterygota</taxon>
        <taxon>Lepidoptera</taxon>
        <taxon>Glossata</taxon>
        <taxon>Ditrysia</taxon>
        <taxon>Papilionoidea</taxon>
        <taxon>Papilionidae</taxon>
        <taxon>Papilioninae</taxon>
        <taxon>Iphiclides</taxon>
    </lineage>
</organism>
<feature type="domain" description="DUF4781" evidence="1">
    <location>
        <begin position="117"/>
        <end position="306"/>
    </location>
</feature>
<sequence length="527" mass="58589">MDVMESEWVSKAIDNVDKYLHRGGRCQGDNPQLLGGTDLLNTIGMAMGLPMKDPSSWSDRELQLALNNQLVYFEGEAREAIDVIAAQIRSCCEGDDKNFVTVIPVELYFNSKLYELPVFRVQRYKDSHKYFVDNIGRSYNSFSDWYQNSKLPPCKMAYPYNLQLMLRPGYDYSRVLVDYTPFARSDHKAVRAIDTVSAVAGIGSGVGLLFASGGLAAPLVITGVASAIWGTARSGAQLADKTLHGESVNPFSDSESRMLWLGIAANLVSFGAMGASMRLTSLAIKGQSISNAFRVFVNVANGTNVAMLIASNLQSHELDRLYTFKSTVDTFKASPYMREMMHFVSERNPKSVSEIVAYCEFVVKYVETEKLLVEKKLRNGTLTLPINVKKSEWTRKKATEVVFHNPNAMLQKFRQLTDVVTRCEMVGIEVLPKNLSDTELVAALRRIDVKFGSTVSAAYHVFKHPTDPLEAYIIRANSTLRSAEQYSVTLTQDGDARTVRFEGASGSCVILERDGRVLLCTFTPKIS</sequence>